<keyword evidence="1" id="KW-1133">Transmembrane helix</keyword>
<evidence type="ECO:0000313" key="2">
    <source>
        <dbReference type="EMBL" id="MFC3835190.1"/>
    </source>
</evidence>
<evidence type="ECO:0000256" key="1">
    <source>
        <dbReference type="SAM" id="Phobius"/>
    </source>
</evidence>
<feature type="transmembrane region" description="Helical" evidence="1">
    <location>
        <begin position="14"/>
        <end position="32"/>
    </location>
</feature>
<feature type="transmembrane region" description="Helical" evidence="1">
    <location>
        <begin position="52"/>
        <end position="71"/>
    </location>
</feature>
<feature type="transmembrane region" description="Helical" evidence="1">
    <location>
        <begin position="78"/>
        <end position="102"/>
    </location>
</feature>
<comment type="caution">
    <text evidence="2">The sequence shown here is derived from an EMBL/GenBank/DDBJ whole genome shotgun (WGS) entry which is preliminary data.</text>
</comment>
<keyword evidence="1" id="KW-0472">Membrane</keyword>
<proteinExistence type="predicted"/>
<sequence length="149" mass="15932">MTGDGARIEHGRKLLLAVLGVVVALPLIDLGLRPLVPPYGPTALPDLRELSNTGMGAALLVPYLASLTYSSRFWGARAVLVLGLLLRAGALAVALTLVAQIPEAGFNGYLILGIPALCSLACAVLLLWHPSIRAYLTWVREPRNVFQRL</sequence>
<dbReference type="EMBL" id="JBHRZG010000024">
    <property type="protein sequence ID" value="MFC3835190.1"/>
    <property type="molecule type" value="Genomic_DNA"/>
</dbReference>
<keyword evidence="1" id="KW-0812">Transmembrane</keyword>
<protein>
    <recommendedName>
        <fullName evidence="4">DUF4345 domain-containing protein</fullName>
    </recommendedName>
</protein>
<keyword evidence="3" id="KW-1185">Reference proteome</keyword>
<dbReference type="Proteomes" id="UP001595803">
    <property type="component" value="Unassembled WGS sequence"/>
</dbReference>
<accession>A0ABV7ZDY0</accession>
<dbReference type="RefSeq" id="WP_322471942.1">
    <property type="nucleotide sequence ID" value="NZ_JBHRZG010000024.1"/>
</dbReference>
<feature type="transmembrane region" description="Helical" evidence="1">
    <location>
        <begin position="108"/>
        <end position="128"/>
    </location>
</feature>
<reference evidence="3" key="1">
    <citation type="journal article" date="2019" name="Int. J. Syst. Evol. Microbiol.">
        <title>The Global Catalogue of Microorganisms (GCM) 10K type strain sequencing project: providing services to taxonomists for standard genome sequencing and annotation.</title>
        <authorList>
            <consortium name="The Broad Institute Genomics Platform"/>
            <consortium name="The Broad Institute Genome Sequencing Center for Infectious Disease"/>
            <person name="Wu L."/>
            <person name="Ma J."/>
        </authorList>
    </citation>
    <scope>NUCLEOTIDE SEQUENCE [LARGE SCALE GENOMIC DNA]</scope>
    <source>
        <strain evidence="3">CCTCC AB 2017081</strain>
    </source>
</reference>
<name>A0ABV7ZDY0_9DEIO</name>
<evidence type="ECO:0000313" key="3">
    <source>
        <dbReference type="Proteomes" id="UP001595803"/>
    </source>
</evidence>
<evidence type="ECO:0008006" key="4">
    <source>
        <dbReference type="Google" id="ProtNLM"/>
    </source>
</evidence>
<organism evidence="2 3">
    <name type="scientific">Deinococcus rufus</name>
    <dbReference type="NCBI Taxonomy" id="2136097"/>
    <lineage>
        <taxon>Bacteria</taxon>
        <taxon>Thermotogati</taxon>
        <taxon>Deinococcota</taxon>
        <taxon>Deinococci</taxon>
        <taxon>Deinococcales</taxon>
        <taxon>Deinococcaceae</taxon>
        <taxon>Deinococcus</taxon>
    </lineage>
</organism>
<gene>
    <name evidence="2" type="ORF">ACFOSB_20205</name>
</gene>